<dbReference type="GO" id="GO:0008233">
    <property type="term" value="F:peptidase activity"/>
    <property type="evidence" value="ECO:0007669"/>
    <property type="project" value="UniProtKB-KW"/>
</dbReference>
<gene>
    <name evidence="4" type="ORF">IEO70_04120</name>
</gene>
<dbReference type="InterPro" id="IPR014258">
    <property type="entry name" value="CAP_domain_YkwD-like"/>
</dbReference>
<organism evidence="4 5">
    <name type="scientific">Peribacillus faecalis</name>
    <dbReference type="NCBI Taxonomy" id="2772559"/>
    <lineage>
        <taxon>Bacteria</taxon>
        <taxon>Bacillati</taxon>
        <taxon>Bacillota</taxon>
        <taxon>Bacilli</taxon>
        <taxon>Bacillales</taxon>
        <taxon>Bacillaceae</taxon>
        <taxon>Peribacillus</taxon>
    </lineage>
</organism>
<sequence length="293" mass="32086">MNKKVLVSLAAAAAVTFTGFGAGSADAASKCTNNQYTQYQKYVQIKCLTKEDVESLKDSLYNLLQNMNCTKPETDSPVIDNQKPETDSPVTDNQKPETDSPVIDNQKPETDSPVIDNQKPETDSPVTDSQKPETNTPEIENPTPEVDTNKPGTEIQGPSTGEENTSTEVSAFEREVLELTNVERTKAGLSPLTLDTELSKVARIKSQDMKDQNYFSHTSPTYGSPFDMMTTFGISYKSAAENIAQGQTTPAAVVEAWMNSQGHRENILNASYTHIGIGHVSDGNYWTQMFIGK</sequence>
<dbReference type="EMBL" id="JACXSI010000007">
    <property type="protein sequence ID" value="MBD3107543.1"/>
    <property type="molecule type" value="Genomic_DNA"/>
</dbReference>
<evidence type="ECO:0000256" key="2">
    <source>
        <dbReference type="SAM" id="SignalP"/>
    </source>
</evidence>
<feature type="chain" id="PRO_5037450372" evidence="2">
    <location>
        <begin position="28"/>
        <end position="293"/>
    </location>
</feature>
<keyword evidence="2" id="KW-0732">Signal</keyword>
<evidence type="ECO:0000259" key="3">
    <source>
        <dbReference type="Pfam" id="PF00188"/>
    </source>
</evidence>
<dbReference type="CDD" id="cd05379">
    <property type="entry name" value="CAP_bacterial"/>
    <property type="match status" value="1"/>
</dbReference>
<dbReference type="NCBIfam" id="TIGR02909">
    <property type="entry name" value="spore_YkwD"/>
    <property type="match status" value="1"/>
</dbReference>
<accession>A0A927HBM1</accession>
<evidence type="ECO:0000313" key="5">
    <source>
        <dbReference type="Proteomes" id="UP000602076"/>
    </source>
</evidence>
<feature type="region of interest" description="Disordered" evidence="1">
    <location>
        <begin position="71"/>
        <end position="168"/>
    </location>
</feature>
<dbReference type="GO" id="GO:0006508">
    <property type="term" value="P:proteolysis"/>
    <property type="evidence" value="ECO:0007669"/>
    <property type="project" value="UniProtKB-KW"/>
</dbReference>
<dbReference type="Pfam" id="PF00188">
    <property type="entry name" value="CAP"/>
    <property type="match status" value="1"/>
</dbReference>
<keyword evidence="4" id="KW-0378">Hydrolase</keyword>
<feature type="compositionally biased region" description="Polar residues" evidence="1">
    <location>
        <begin position="156"/>
        <end position="168"/>
    </location>
</feature>
<dbReference type="InterPro" id="IPR035940">
    <property type="entry name" value="CAP_sf"/>
</dbReference>
<keyword evidence="4" id="KW-0645">Protease</keyword>
<dbReference type="Proteomes" id="UP000602076">
    <property type="component" value="Unassembled WGS sequence"/>
</dbReference>
<dbReference type="InterPro" id="IPR014044">
    <property type="entry name" value="CAP_dom"/>
</dbReference>
<name>A0A927HBM1_9BACI</name>
<feature type="compositionally biased region" description="Polar residues" evidence="1">
    <location>
        <begin position="124"/>
        <end position="138"/>
    </location>
</feature>
<keyword evidence="5" id="KW-1185">Reference proteome</keyword>
<evidence type="ECO:0000313" key="4">
    <source>
        <dbReference type="EMBL" id="MBD3107543.1"/>
    </source>
</evidence>
<feature type="domain" description="SCP" evidence="3">
    <location>
        <begin position="177"/>
        <end position="290"/>
    </location>
</feature>
<comment type="caution">
    <text evidence="4">The sequence shown here is derived from an EMBL/GenBank/DDBJ whole genome shotgun (WGS) entry which is preliminary data.</text>
</comment>
<evidence type="ECO:0000256" key="1">
    <source>
        <dbReference type="SAM" id="MobiDB-lite"/>
    </source>
</evidence>
<dbReference type="AlphaFoldDB" id="A0A927HBM1"/>
<proteinExistence type="predicted"/>
<feature type="signal peptide" evidence="2">
    <location>
        <begin position="1"/>
        <end position="27"/>
    </location>
</feature>
<reference evidence="4" key="1">
    <citation type="submission" date="2020-09" db="EMBL/GenBank/DDBJ databases">
        <title>Bacillus faecalis sp. nov., a moderately halophilic bacterium isolated from cow faeces.</title>
        <authorList>
            <person name="Jiang L."/>
            <person name="Lee J."/>
        </authorList>
    </citation>
    <scope>NUCLEOTIDE SEQUENCE</scope>
    <source>
        <strain evidence="4">AGMB 02131</strain>
    </source>
</reference>
<dbReference type="PANTHER" id="PTHR31157:SF1">
    <property type="entry name" value="SCP DOMAIN-CONTAINING PROTEIN"/>
    <property type="match status" value="1"/>
</dbReference>
<dbReference type="SUPFAM" id="SSF55797">
    <property type="entry name" value="PR-1-like"/>
    <property type="match status" value="1"/>
</dbReference>
<dbReference type="RefSeq" id="WP_190997087.1">
    <property type="nucleotide sequence ID" value="NZ_JACXSI010000007.1"/>
</dbReference>
<dbReference type="Gene3D" id="3.40.33.10">
    <property type="entry name" value="CAP"/>
    <property type="match status" value="1"/>
</dbReference>
<dbReference type="PANTHER" id="PTHR31157">
    <property type="entry name" value="SCP DOMAIN-CONTAINING PROTEIN"/>
    <property type="match status" value="1"/>
</dbReference>
<protein>
    <submittedName>
        <fullName evidence="4">Serine protease</fullName>
    </submittedName>
</protein>